<dbReference type="AlphaFoldDB" id="A0A9D5BUL4"/>
<organism evidence="1 2">
    <name type="scientific">Dioscorea zingiberensis</name>
    <dbReference type="NCBI Taxonomy" id="325984"/>
    <lineage>
        <taxon>Eukaryota</taxon>
        <taxon>Viridiplantae</taxon>
        <taxon>Streptophyta</taxon>
        <taxon>Embryophyta</taxon>
        <taxon>Tracheophyta</taxon>
        <taxon>Spermatophyta</taxon>
        <taxon>Magnoliopsida</taxon>
        <taxon>Liliopsida</taxon>
        <taxon>Dioscoreales</taxon>
        <taxon>Dioscoreaceae</taxon>
        <taxon>Dioscorea</taxon>
    </lineage>
</organism>
<reference evidence="1 2" key="1">
    <citation type="journal article" date="2022" name="Hortic Res">
        <title>The genome of Dioscorea zingiberensis sheds light on the biosynthesis, origin and evolution of the medicinally important diosgenin saponins.</title>
        <authorList>
            <person name="Li Y."/>
            <person name="Tan C."/>
            <person name="Li Z."/>
            <person name="Guo J."/>
            <person name="Li S."/>
            <person name="Chen X."/>
            <person name="Wang C."/>
            <person name="Dai X."/>
            <person name="Yang H."/>
            <person name="Song W."/>
            <person name="Hou L."/>
            <person name="Xu J."/>
            <person name="Tong Z."/>
            <person name="Xu A."/>
            <person name="Yuan X."/>
            <person name="Wang W."/>
            <person name="Yang Q."/>
            <person name="Chen L."/>
            <person name="Sun Z."/>
            <person name="Wang K."/>
            <person name="Pan B."/>
            <person name="Chen J."/>
            <person name="Bao Y."/>
            <person name="Liu F."/>
            <person name="Qi X."/>
            <person name="Gang D.R."/>
            <person name="Wen J."/>
            <person name="Li J."/>
        </authorList>
    </citation>
    <scope>NUCLEOTIDE SEQUENCE [LARGE SCALE GENOMIC DNA]</scope>
    <source>
        <strain evidence="1">Dzin_1.0</strain>
    </source>
</reference>
<keyword evidence="2" id="KW-1185">Reference proteome</keyword>
<gene>
    <name evidence="1" type="ORF">J5N97_001294</name>
</gene>
<sequence length="230" mass="25517">MEPVVGEDDDGDRRVPEVVRDIKHKPIIVDENGVEILIKELLRHRPLELIVPQVQELQRRQPEHDVREPPGEAIVAEIELKQQLQPLELVRNNPAEPVGVDVKQSEVGEKAKLFREVPGDVAMVEINAGDDNQRSIRRERRAEDVGVVADVGADPVAGEVLRVGEDGELPRLQRDVRVSQAVVGELERRRHAHGLPAVAELVAVREELAPANARGLGIREAGAGERARRH</sequence>
<proteinExistence type="predicted"/>
<comment type="caution">
    <text evidence="1">The sequence shown here is derived from an EMBL/GenBank/DDBJ whole genome shotgun (WGS) entry which is preliminary data.</text>
</comment>
<evidence type="ECO:0000313" key="2">
    <source>
        <dbReference type="Proteomes" id="UP001085076"/>
    </source>
</evidence>
<name>A0A9D5BUL4_9LILI</name>
<protein>
    <submittedName>
        <fullName evidence="1">Uncharacterized protein</fullName>
    </submittedName>
</protein>
<dbReference type="Proteomes" id="UP001085076">
    <property type="component" value="Unassembled WGS sequence"/>
</dbReference>
<evidence type="ECO:0000313" key="1">
    <source>
        <dbReference type="EMBL" id="KAJ0960845.1"/>
    </source>
</evidence>
<dbReference type="OrthoDB" id="10288364at2759"/>
<accession>A0A9D5BUL4</accession>
<dbReference type="EMBL" id="JAGGNH010000057">
    <property type="protein sequence ID" value="KAJ0960845.1"/>
    <property type="molecule type" value="Genomic_DNA"/>
</dbReference>